<protein>
    <submittedName>
        <fullName evidence="8">ABC transporter permease</fullName>
    </submittedName>
</protein>
<comment type="subcellular location">
    <subcellularLocation>
        <location evidence="1">Cell membrane</location>
        <topology evidence="1">Multi-pass membrane protein</topology>
    </subcellularLocation>
</comment>
<reference evidence="9" key="1">
    <citation type="journal article" date="2019" name="Int. J. Syst. Evol. Microbiol.">
        <title>The Global Catalogue of Microorganisms (GCM) 10K type strain sequencing project: providing services to taxonomists for standard genome sequencing and annotation.</title>
        <authorList>
            <consortium name="The Broad Institute Genomics Platform"/>
            <consortium name="The Broad Institute Genome Sequencing Center for Infectious Disease"/>
            <person name="Wu L."/>
            <person name="Ma J."/>
        </authorList>
    </citation>
    <scope>NUCLEOTIDE SEQUENCE [LARGE SCALE GENOMIC DNA]</scope>
    <source>
        <strain evidence="9">CCUG 52478</strain>
    </source>
</reference>
<dbReference type="EMBL" id="JBHTLX010000004">
    <property type="protein sequence ID" value="MFD1246653.1"/>
    <property type="molecule type" value="Genomic_DNA"/>
</dbReference>
<dbReference type="PANTHER" id="PTHR47089">
    <property type="entry name" value="ABC TRANSPORTER, PERMEASE PROTEIN"/>
    <property type="match status" value="1"/>
</dbReference>
<keyword evidence="4 7" id="KW-1133">Transmembrane helix</keyword>
<feature type="transmembrane region" description="Helical" evidence="7">
    <location>
        <begin position="35"/>
        <end position="59"/>
    </location>
</feature>
<gene>
    <name evidence="8" type="ORF">ACFQ3F_02520</name>
</gene>
<feature type="transmembrane region" description="Helical" evidence="7">
    <location>
        <begin position="250"/>
        <end position="270"/>
    </location>
</feature>
<evidence type="ECO:0000256" key="1">
    <source>
        <dbReference type="ARBA" id="ARBA00004651"/>
    </source>
</evidence>
<evidence type="ECO:0000256" key="2">
    <source>
        <dbReference type="ARBA" id="ARBA00022475"/>
    </source>
</evidence>
<dbReference type="RefSeq" id="WP_367921502.1">
    <property type="nucleotide sequence ID" value="NZ_BAABAC010000043.1"/>
</dbReference>
<feature type="transmembrane region" description="Helical" evidence="7">
    <location>
        <begin position="148"/>
        <end position="167"/>
    </location>
</feature>
<feature type="transmembrane region" description="Helical" evidence="7">
    <location>
        <begin position="199"/>
        <end position="217"/>
    </location>
</feature>
<comment type="caution">
    <text evidence="8">The sequence shown here is derived from an EMBL/GenBank/DDBJ whole genome shotgun (WGS) entry which is preliminary data.</text>
</comment>
<feature type="region of interest" description="Disordered" evidence="6">
    <location>
        <begin position="1"/>
        <end position="25"/>
    </location>
</feature>
<name>A0ABW3VWU3_9ACTN</name>
<evidence type="ECO:0000256" key="4">
    <source>
        <dbReference type="ARBA" id="ARBA00022989"/>
    </source>
</evidence>
<feature type="compositionally biased region" description="Polar residues" evidence="6">
    <location>
        <begin position="1"/>
        <end position="11"/>
    </location>
</feature>
<dbReference type="Pfam" id="PF02653">
    <property type="entry name" value="BPD_transp_2"/>
    <property type="match status" value="1"/>
</dbReference>
<feature type="transmembrane region" description="Helical" evidence="7">
    <location>
        <begin position="353"/>
        <end position="374"/>
    </location>
</feature>
<keyword evidence="9" id="KW-1185">Reference proteome</keyword>
<feature type="transmembrane region" description="Helical" evidence="7">
    <location>
        <begin position="173"/>
        <end position="192"/>
    </location>
</feature>
<dbReference type="Proteomes" id="UP001597229">
    <property type="component" value="Unassembled WGS sequence"/>
</dbReference>
<dbReference type="PANTHER" id="PTHR47089:SF1">
    <property type="entry name" value="GUANOSINE ABC TRANSPORTER PERMEASE PROTEIN NUPP"/>
    <property type="match status" value="1"/>
</dbReference>
<keyword evidence="2" id="KW-1003">Cell membrane</keyword>
<feature type="transmembrane region" description="Helical" evidence="7">
    <location>
        <begin position="300"/>
        <end position="320"/>
    </location>
</feature>
<keyword evidence="5 7" id="KW-0472">Membrane</keyword>
<evidence type="ECO:0000256" key="5">
    <source>
        <dbReference type="ARBA" id="ARBA00023136"/>
    </source>
</evidence>
<dbReference type="InterPro" id="IPR001851">
    <property type="entry name" value="ABC_transp_permease"/>
</dbReference>
<keyword evidence="3 7" id="KW-0812">Transmembrane</keyword>
<proteinExistence type="predicted"/>
<accession>A0ABW3VWU3</accession>
<feature type="transmembrane region" description="Helical" evidence="7">
    <location>
        <begin position="380"/>
        <end position="402"/>
    </location>
</feature>
<evidence type="ECO:0000313" key="9">
    <source>
        <dbReference type="Proteomes" id="UP001597229"/>
    </source>
</evidence>
<evidence type="ECO:0000256" key="6">
    <source>
        <dbReference type="SAM" id="MobiDB-lite"/>
    </source>
</evidence>
<sequence>MSTNDETQVSEEPQAAPDPEPREPSRWHGVLREIAMGNALVAVLSVLLAMIVGSLMILLTDPTVRETAGYIGARPSDFFSAVWTSISDAYTALFQGSIYNTNVEGFQARIRPLSDTLTFAAPLILAGLGVGLAFRAGMFNIGGRGQMLLAGAAAGWVGIGIDLPLVVHLPLAILAGAVAGALWAGIAGFLKAQSGAHEVIVTIMLNYVGYYLVFYALSKQGLLQAPGSLNPKSKPMPDSVILPKLLGDTFSLHAGFLIALAAVAFVWWLLNKSAMGFRFRAVGENPSAARASGIDVGRTYITVMLIAGALVGLAGVNQILGTSTSGVTVDLDAGIGFDAITVALLGRSRPLGILAAGLLFGALKAGGFSMAAAQGIPVEIVLVIQSLIVLFIAAPPLVRAIFRLPKEATA</sequence>
<organism evidence="8 9">
    <name type="scientific">Nocardioides ginsengisoli</name>
    <dbReference type="NCBI Taxonomy" id="363868"/>
    <lineage>
        <taxon>Bacteria</taxon>
        <taxon>Bacillati</taxon>
        <taxon>Actinomycetota</taxon>
        <taxon>Actinomycetes</taxon>
        <taxon>Propionibacteriales</taxon>
        <taxon>Nocardioidaceae</taxon>
        <taxon>Nocardioides</taxon>
    </lineage>
</organism>
<evidence type="ECO:0000313" key="8">
    <source>
        <dbReference type="EMBL" id="MFD1246653.1"/>
    </source>
</evidence>
<evidence type="ECO:0000256" key="7">
    <source>
        <dbReference type="SAM" id="Phobius"/>
    </source>
</evidence>
<evidence type="ECO:0000256" key="3">
    <source>
        <dbReference type="ARBA" id="ARBA00022692"/>
    </source>
</evidence>
<dbReference type="CDD" id="cd06580">
    <property type="entry name" value="TM_PBP1_transp_TpRbsC_like"/>
    <property type="match status" value="1"/>
</dbReference>
<feature type="transmembrane region" description="Helical" evidence="7">
    <location>
        <begin position="117"/>
        <end position="136"/>
    </location>
</feature>